<protein>
    <submittedName>
        <fullName evidence="2">Uncharacterized protein</fullName>
    </submittedName>
</protein>
<keyword evidence="3" id="KW-1185">Reference proteome</keyword>
<sequence length="129" mass="14217">MVSCPCARRRARQRARIGQSRAVLGVTRFGHKSTTNVVDFLFHLPPPSPFLSPLRATFRTPPPPPYPTTTTTMASTTTAINDDANDEYTADERHSVVGHPPLPPPSLPRGQHHLRHHDATVETTTVGHE</sequence>
<accession>A0A8H4R2R1</accession>
<evidence type="ECO:0000256" key="1">
    <source>
        <dbReference type="SAM" id="MobiDB-lite"/>
    </source>
</evidence>
<proteinExistence type="predicted"/>
<evidence type="ECO:0000313" key="3">
    <source>
        <dbReference type="Proteomes" id="UP000521872"/>
    </source>
</evidence>
<gene>
    <name evidence="2" type="ORF">D9613_012812</name>
</gene>
<name>A0A8H4R2R1_9AGAR</name>
<feature type="compositionally biased region" description="Low complexity" evidence="1">
    <location>
        <begin position="68"/>
        <end position="78"/>
    </location>
</feature>
<organism evidence="2 3">
    <name type="scientific">Agrocybe pediades</name>
    <dbReference type="NCBI Taxonomy" id="84607"/>
    <lineage>
        <taxon>Eukaryota</taxon>
        <taxon>Fungi</taxon>
        <taxon>Dikarya</taxon>
        <taxon>Basidiomycota</taxon>
        <taxon>Agaricomycotina</taxon>
        <taxon>Agaricomycetes</taxon>
        <taxon>Agaricomycetidae</taxon>
        <taxon>Agaricales</taxon>
        <taxon>Agaricineae</taxon>
        <taxon>Strophariaceae</taxon>
        <taxon>Agrocybe</taxon>
    </lineage>
</organism>
<dbReference type="EMBL" id="JAACJL010000005">
    <property type="protein sequence ID" value="KAF4621691.1"/>
    <property type="molecule type" value="Genomic_DNA"/>
</dbReference>
<evidence type="ECO:0000313" key="2">
    <source>
        <dbReference type="EMBL" id="KAF4621691.1"/>
    </source>
</evidence>
<dbReference type="AlphaFoldDB" id="A0A8H4R2R1"/>
<reference evidence="2 3" key="1">
    <citation type="submission" date="2019-12" db="EMBL/GenBank/DDBJ databases">
        <authorList>
            <person name="Floudas D."/>
            <person name="Bentzer J."/>
            <person name="Ahren D."/>
            <person name="Johansson T."/>
            <person name="Persson P."/>
            <person name="Tunlid A."/>
        </authorList>
    </citation>
    <scope>NUCLEOTIDE SEQUENCE [LARGE SCALE GENOMIC DNA]</scope>
    <source>
        <strain evidence="2 3">CBS 102.39</strain>
    </source>
</reference>
<feature type="region of interest" description="Disordered" evidence="1">
    <location>
        <begin position="53"/>
        <end position="115"/>
    </location>
</feature>
<dbReference type="Proteomes" id="UP000521872">
    <property type="component" value="Unassembled WGS sequence"/>
</dbReference>
<comment type="caution">
    <text evidence="2">The sequence shown here is derived from an EMBL/GenBank/DDBJ whole genome shotgun (WGS) entry which is preliminary data.</text>
</comment>